<sequence>MKSILDLPGNAAGLQALFAALEGPHILVGLYDPADRLDFANSTFRAAFQLDEAGREMTFADVILHGVLRHCGARIDRGDALEFIAETQARRRGEPGQRHFATDLVDGRWFWMTETLLDSGWLVVIGTEISTLRHGEQALIASRDRAIQEARTDALTGLANRRHSLSYLELAISAFAHAAVPLTVALVDLDHFKSINDIYGHAAGDAVLRDFAELSRKAMRQSDLIGRIGGEEFLLVFPGTSVDEAAAAVERIRCSLTGRRVAIGAEVLIGYSFSSGVCGVELTDDINMALERADRALYTAKRAGRNRVVLRRQGHA</sequence>
<dbReference type="EMBL" id="CP022989">
    <property type="protein sequence ID" value="ASV99715.1"/>
    <property type="molecule type" value="Genomic_DNA"/>
</dbReference>
<evidence type="ECO:0000313" key="4">
    <source>
        <dbReference type="EMBL" id="ASV99715.1"/>
    </source>
</evidence>
<evidence type="ECO:0000259" key="3">
    <source>
        <dbReference type="PROSITE" id="PS50887"/>
    </source>
</evidence>
<dbReference type="CDD" id="cd01949">
    <property type="entry name" value="GGDEF"/>
    <property type="match status" value="1"/>
</dbReference>
<dbReference type="Pfam" id="PF00990">
    <property type="entry name" value="GGDEF"/>
    <property type="match status" value="1"/>
</dbReference>
<organism evidence="4 5">
    <name type="scientific">Paraburkholderia aromaticivorans</name>
    <dbReference type="NCBI Taxonomy" id="2026199"/>
    <lineage>
        <taxon>Bacteria</taxon>
        <taxon>Pseudomonadati</taxon>
        <taxon>Pseudomonadota</taxon>
        <taxon>Betaproteobacteria</taxon>
        <taxon>Burkholderiales</taxon>
        <taxon>Burkholderiaceae</taxon>
        <taxon>Paraburkholderia</taxon>
    </lineage>
</organism>
<keyword evidence="5" id="KW-1185">Reference proteome</keyword>
<dbReference type="KEGG" id="parb:CJU94_17140"/>
<dbReference type="FunFam" id="3.30.70.270:FF:000001">
    <property type="entry name" value="Diguanylate cyclase domain protein"/>
    <property type="match status" value="1"/>
</dbReference>
<dbReference type="Proteomes" id="UP000215158">
    <property type="component" value="Chromosome 1"/>
</dbReference>
<reference evidence="4 5" key="1">
    <citation type="submission" date="2017-08" db="EMBL/GenBank/DDBJ databases">
        <title>Identification and genetic characteristics of simultaneous BTEX- and naphthalene-degrading Paraburkholderia sp. BN5 isolated from petroleum-contaminated soil.</title>
        <authorList>
            <person name="Lee Y."/>
            <person name="Jeon C.O."/>
        </authorList>
    </citation>
    <scope>NUCLEOTIDE SEQUENCE [LARGE SCALE GENOMIC DNA]</scope>
    <source>
        <strain evidence="4 5">BN5</strain>
    </source>
</reference>
<dbReference type="SMART" id="SM00267">
    <property type="entry name" value="GGDEF"/>
    <property type="match status" value="1"/>
</dbReference>
<dbReference type="SUPFAM" id="SSF55073">
    <property type="entry name" value="Nucleotide cyclase"/>
    <property type="match status" value="1"/>
</dbReference>
<protein>
    <recommendedName>
        <fullName evidence="1">diguanylate cyclase</fullName>
        <ecNumber evidence="1">2.7.7.65</ecNumber>
    </recommendedName>
</protein>
<dbReference type="RefSeq" id="WP_095419702.1">
    <property type="nucleotide sequence ID" value="NZ_CP022989.1"/>
</dbReference>
<proteinExistence type="predicted"/>
<dbReference type="Gene3D" id="3.30.70.270">
    <property type="match status" value="1"/>
</dbReference>
<dbReference type="InterPro" id="IPR029787">
    <property type="entry name" value="Nucleotide_cyclase"/>
</dbReference>
<dbReference type="AlphaFoldDB" id="A0A248VL33"/>
<gene>
    <name evidence="4" type="ORF">CJU94_17140</name>
</gene>
<dbReference type="GO" id="GO:1902201">
    <property type="term" value="P:negative regulation of bacterial-type flagellum-dependent cell motility"/>
    <property type="evidence" value="ECO:0007669"/>
    <property type="project" value="TreeGrafter"/>
</dbReference>
<dbReference type="InterPro" id="IPR050469">
    <property type="entry name" value="Diguanylate_Cyclase"/>
</dbReference>
<dbReference type="GO" id="GO:0043709">
    <property type="term" value="P:cell adhesion involved in single-species biofilm formation"/>
    <property type="evidence" value="ECO:0007669"/>
    <property type="project" value="TreeGrafter"/>
</dbReference>
<evidence type="ECO:0000313" key="5">
    <source>
        <dbReference type="Proteomes" id="UP000215158"/>
    </source>
</evidence>
<accession>A0A248VL33</accession>
<dbReference type="EC" id="2.7.7.65" evidence="1"/>
<feature type="domain" description="GGDEF" evidence="3">
    <location>
        <begin position="180"/>
        <end position="313"/>
    </location>
</feature>
<dbReference type="GO" id="GO:0052621">
    <property type="term" value="F:diguanylate cyclase activity"/>
    <property type="evidence" value="ECO:0007669"/>
    <property type="project" value="UniProtKB-EC"/>
</dbReference>
<dbReference type="NCBIfam" id="TIGR00254">
    <property type="entry name" value="GGDEF"/>
    <property type="match status" value="1"/>
</dbReference>
<evidence type="ECO:0000256" key="1">
    <source>
        <dbReference type="ARBA" id="ARBA00012528"/>
    </source>
</evidence>
<dbReference type="InterPro" id="IPR043128">
    <property type="entry name" value="Rev_trsase/Diguanyl_cyclase"/>
</dbReference>
<evidence type="ECO:0000256" key="2">
    <source>
        <dbReference type="ARBA" id="ARBA00034247"/>
    </source>
</evidence>
<dbReference type="PANTHER" id="PTHR45138">
    <property type="entry name" value="REGULATORY COMPONENTS OF SENSORY TRANSDUCTION SYSTEM"/>
    <property type="match status" value="1"/>
</dbReference>
<dbReference type="GO" id="GO:0005886">
    <property type="term" value="C:plasma membrane"/>
    <property type="evidence" value="ECO:0007669"/>
    <property type="project" value="TreeGrafter"/>
</dbReference>
<comment type="catalytic activity">
    <reaction evidence="2">
        <text>2 GTP = 3',3'-c-di-GMP + 2 diphosphate</text>
        <dbReference type="Rhea" id="RHEA:24898"/>
        <dbReference type="ChEBI" id="CHEBI:33019"/>
        <dbReference type="ChEBI" id="CHEBI:37565"/>
        <dbReference type="ChEBI" id="CHEBI:58805"/>
        <dbReference type="EC" id="2.7.7.65"/>
    </reaction>
</comment>
<dbReference type="OrthoDB" id="9813903at2"/>
<name>A0A248VL33_9BURK</name>
<dbReference type="InterPro" id="IPR000160">
    <property type="entry name" value="GGDEF_dom"/>
</dbReference>
<dbReference type="PANTHER" id="PTHR45138:SF9">
    <property type="entry name" value="DIGUANYLATE CYCLASE DGCM-RELATED"/>
    <property type="match status" value="1"/>
</dbReference>
<dbReference type="PROSITE" id="PS50887">
    <property type="entry name" value="GGDEF"/>
    <property type="match status" value="1"/>
</dbReference>